<proteinExistence type="predicted"/>
<dbReference type="AlphaFoldDB" id="A0A0E9RPF2"/>
<reference evidence="2" key="1">
    <citation type="submission" date="2014-11" db="EMBL/GenBank/DDBJ databases">
        <authorList>
            <person name="Amaro Gonzalez C."/>
        </authorList>
    </citation>
    <scope>NUCLEOTIDE SEQUENCE</scope>
</reference>
<keyword evidence="1" id="KW-0732">Signal</keyword>
<accession>A0A0E9RPF2</accession>
<protein>
    <submittedName>
        <fullName evidence="2">Uncharacterized protein</fullName>
    </submittedName>
</protein>
<name>A0A0E9RPF2_ANGAN</name>
<dbReference type="EMBL" id="GBXM01077598">
    <property type="protein sequence ID" value="JAH30979.1"/>
    <property type="molecule type" value="Transcribed_RNA"/>
</dbReference>
<organism evidence="2">
    <name type="scientific">Anguilla anguilla</name>
    <name type="common">European freshwater eel</name>
    <name type="synonym">Muraena anguilla</name>
    <dbReference type="NCBI Taxonomy" id="7936"/>
    <lineage>
        <taxon>Eukaryota</taxon>
        <taxon>Metazoa</taxon>
        <taxon>Chordata</taxon>
        <taxon>Craniata</taxon>
        <taxon>Vertebrata</taxon>
        <taxon>Euteleostomi</taxon>
        <taxon>Actinopterygii</taxon>
        <taxon>Neopterygii</taxon>
        <taxon>Teleostei</taxon>
        <taxon>Anguilliformes</taxon>
        <taxon>Anguillidae</taxon>
        <taxon>Anguilla</taxon>
    </lineage>
</organism>
<feature type="signal peptide" evidence="1">
    <location>
        <begin position="1"/>
        <end position="19"/>
    </location>
</feature>
<feature type="chain" id="PRO_5002432488" evidence="1">
    <location>
        <begin position="20"/>
        <end position="44"/>
    </location>
</feature>
<evidence type="ECO:0000256" key="1">
    <source>
        <dbReference type="SAM" id="SignalP"/>
    </source>
</evidence>
<sequence>MLAGDVFLFVMAALQRTLAWLQKDCLPITGTSSCRKLCQSVHWL</sequence>
<evidence type="ECO:0000313" key="2">
    <source>
        <dbReference type="EMBL" id="JAH30979.1"/>
    </source>
</evidence>
<reference evidence="2" key="2">
    <citation type="journal article" date="2015" name="Fish Shellfish Immunol.">
        <title>Early steps in the European eel (Anguilla anguilla)-Vibrio vulnificus interaction in the gills: Role of the RtxA13 toxin.</title>
        <authorList>
            <person name="Callol A."/>
            <person name="Pajuelo D."/>
            <person name="Ebbesson L."/>
            <person name="Teles M."/>
            <person name="MacKenzie S."/>
            <person name="Amaro C."/>
        </authorList>
    </citation>
    <scope>NUCLEOTIDE SEQUENCE</scope>
</reference>